<feature type="region of interest" description="Disordered" evidence="1">
    <location>
        <begin position="1"/>
        <end position="54"/>
    </location>
</feature>
<evidence type="ECO:0000256" key="1">
    <source>
        <dbReference type="SAM" id="MobiDB-lite"/>
    </source>
</evidence>
<organism evidence="2 3">
    <name type="scientific">Periconia macrospinosa</name>
    <dbReference type="NCBI Taxonomy" id="97972"/>
    <lineage>
        <taxon>Eukaryota</taxon>
        <taxon>Fungi</taxon>
        <taxon>Dikarya</taxon>
        <taxon>Ascomycota</taxon>
        <taxon>Pezizomycotina</taxon>
        <taxon>Dothideomycetes</taxon>
        <taxon>Pleosporomycetidae</taxon>
        <taxon>Pleosporales</taxon>
        <taxon>Massarineae</taxon>
        <taxon>Periconiaceae</taxon>
        <taxon>Periconia</taxon>
    </lineage>
</organism>
<dbReference type="Proteomes" id="UP000244855">
    <property type="component" value="Unassembled WGS sequence"/>
</dbReference>
<dbReference type="AlphaFoldDB" id="A0A2V1D1W4"/>
<feature type="non-terminal residue" evidence="2">
    <location>
        <position position="201"/>
    </location>
</feature>
<accession>A0A2V1D1W4</accession>
<name>A0A2V1D1W4_9PLEO</name>
<evidence type="ECO:0000313" key="3">
    <source>
        <dbReference type="Proteomes" id="UP000244855"/>
    </source>
</evidence>
<protein>
    <submittedName>
        <fullName evidence="2">Uncharacterized protein</fullName>
    </submittedName>
</protein>
<keyword evidence="3" id="KW-1185">Reference proteome</keyword>
<gene>
    <name evidence="2" type="ORF">DM02DRAFT_620506</name>
</gene>
<dbReference type="EMBL" id="KZ805856">
    <property type="protein sequence ID" value="PVH91483.1"/>
    <property type="molecule type" value="Genomic_DNA"/>
</dbReference>
<reference evidence="2 3" key="1">
    <citation type="journal article" date="2018" name="Sci. Rep.">
        <title>Comparative genomics provides insights into the lifestyle and reveals functional heterogeneity of dark septate endophytic fungi.</title>
        <authorList>
            <person name="Knapp D.G."/>
            <person name="Nemeth J.B."/>
            <person name="Barry K."/>
            <person name="Hainaut M."/>
            <person name="Henrissat B."/>
            <person name="Johnson J."/>
            <person name="Kuo A."/>
            <person name="Lim J.H.P."/>
            <person name="Lipzen A."/>
            <person name="Nolan M."/>
            <person name="Ohm R.A."/>
            <person name="Tamas L."/>
            <person name="Grigoriev I.V."/>
            <person name="Spatafora J.W."/>
            <person name="Nagy L.G."/>
            <person name="Kovacs G.M."/>
        </authorList>
    </citation>
    <scope>NUCLEOTIDE SEQUENCE [LARGE SCALE GENOMIC DNA]</scope>
    <source>
        <strain evidence="2 3">DSE2036</strain>
    </source>
</reference>
<evidence type="ECO:0000313" key="2">
    <source>
        <dbReference type="EMBL" id="PVH91483.1"/>
    </source>
</evidence>
<proteinExistence type="predicted"/>
<sequence>MEQTSTLKRKRSPSVEVLGDKSVLVLPKDGPESHTKEKVKRTANQDVDPGDPNNTTTFVELHLHETELSQYRSLGRVGNAMDARKVAVRIPTTKDTRRTTNPHFITISSGLTYPPNTAVSLQLTTITTFLSLPDIKMKPTPSMHWKTLTLSTSHIQLSHLLFPSCVPNEADFFQIPAAPIRSVNISTHPSMFRNRRTSLYM</sequence>